<dbReference type="PANTHER" id="PTHR42973">
    <property type="entry name" value="BINDING OXIDOREDUCTASE, PUTATIVE (AFU_ORTHOLOGUE AFUA_1G17690)-RELATED"/>
    <property type="match status" value="1"/>
</dbReference>
<evidence type="ECO:0000256" key="3">
    <source>
        <dbReference type="ARBA" id="ARBA00022827"/>
    </source>
</evidence>
<evidence type="ECO:0000313" key="7">
    <source>
        <dbReference type="Proteomes" id="UP000298493"/>
    </source>
</evidence>
<dbReference type="Pfam" id="PF01565">
    <property type="entry name" value="FAD_binding_4"/>
    <property type="match status" value="1"/>
</dbReference>
<evidence type="ECO:0000256" key="4">
    <source>
        <dbReference type="ARBA" id="ARBA00023002"/>
    </source>
</evidence>
<evidence type="ECO:0000256" key="1">
    <source>
        <dbReference type="ARBA" id="ARBA00005466"/>
    </source>
</evidence>
<feature type="domain" description="FAD-binding PCMH-type" evidence="5">
    <location>
        <begin position="80"/>
        <end position="252"/>
    </location>
</feature>
<dbReference type="PROSITE" id="PS51387">
    <property type="entry name" value="FAD_PCMH"/>
    <property type="match status" value="1"/>
</dbReference>
<name>A0A4Z1P4Y5_9PEZI</name>
<dbReference type="Proteomes" id="UP000298493">
    <property type="component" value="Unassembled WGS sequence"/>
</dbReference>
<evidence type="ECO:0000259" key="5">
    <source>
        <dbReference type="PROSITE" id="PS51387"/>
    </source>
</evidence>
<organism evidence="6 7">
    <name type="scientific">Venturia nashicola</name>
    <dbReference type="NCBI Taxonomy" id="86259"/>
    <lineage>
        <taxon>Eukaryota</taxon>
        <taxon>Fungi</taxon>
        <taxon>Dikarya</taxon>
        <taxon>Ascomycota</taxon>
        <taxon>Pezizomycotina</taxon>
        <taxon>Dothideomycetes</taxon>
        <taxon>Pleosporomycetidae</taxon>
        <taxon>Venturiales</taxon>
        <taxon>Venturiaceae</taxon>
        <taxon>Venturia</taxon>
    </lineage>
</organism>
<dbReference type="STRING" id="86259.A0A4Z1P4Y5"/>
<evidence type="ECO:0000256" key="2">
    <source>
        <dbReference type="ARBA" id="ARBA00022630"/>
    </source>
</evidence>
<evidence type="ECO:0000313" key="6">
    <source>
        <dbReference type="EMBL" id="TID16876.1"/>
    </source>
</evidence>
<dbReference type="GO" id="GO:0016491">
    <property type="term" value="F:oxidoreductase activity"/>
    <property type="evidence" value="ECO:0007669"/>
    <property type="project" value="UniProtKB-KW"/>
</dbReference>
<dbReference type="PANTHER" id="PTHR42973:SF53">
    <property type="entry name" value="FAD-BINDING PCMH-TYPE DOMAIN-CONTAINING PROTEIN-RELATED"/>
    <property type="match status" value="1"/>
</dbReference>
<sequence>MAQHLVSTLLALDSWYRTEMKYCFTAAALGALLGFVQAEATPDTGAACCTALKDAGLTQILYENDEEYKTRIESYWSVSAQLHPTCIVQPLSTNEVSTALKTLVSGTNCNFAVRSGGHTTWAGSNNIDNGVTLDMGLMNTTTYDEVNNLAKFQPGNRWGMVYAELEKHGVTVAGGRASTVGVAGFLTGGGNTFFTAQRGFACDQVQNFEVVLASGEVINANATSNSDLFLALKGGSSNFGIVTRFDMQTFTQGDLWGGVRMHTKNKTQAHIDAYTAWVDNVENYPEGSSIIFWSYLPDLKDVVIIAAYEDTAGNVSPAGFDKFMAIEATSDTMRKASHKNLTDELEQAAGYRDIWFTMTFANNPKIFSHIVEAHQTMVDEWRANESSDFITQAMFQAIPTIFAKHGVERGGNVMGLDRETKNGIMLLFNIAVKGDANTEARARQKLRATTDGLQDFAKKEGGLIEWQYLNYADSYQDPLGSYGADNVAKIRAAAIKYDPAGIFQTRAPGGFKITKVPVALGKRDEL</sequence>
<dbReference type="SUPFAM" id="SSF56176">
    <property type="entry name" value="FAD-binding/transporter-associated domain-like"/>
    <property type="match status" value="1"/>
</dbReference>
<gene>
    <name evidence="6" type="ORF">E6O75_ATG09642</name>
</gene>
<keyword evidence="3" id="KW-0274">FAD</keyword>
<dbReference type="InterPro" id="IPR036318">
    <property type="entry name" value="FAD-bd_PCMH-like_sf"/>
</dbReference>
<dbReference type="Gene3D" id="3.30.465.10">
    <property type="match status" value="1"/>
</dbReference>
<dbReference type="InterPro" id="IPR006094">
    <property type="entry name" value="Oxid_FAD_bind_N"/>
</dbReference>
<dbReference type="InterPro" id="IPR016169">
    <property type="entry name" value="FAD-bd_PCMH_sub2"/>
</dbReference>
<reference evidence="6 7" key="1">
    <citation type="submission" date="2019-04" db="EMBL/GenBank/DDBJ databases">
        <title>High contiguity whole genome sequence and gene annotation resource for two Venturia nashicola isolates.</title>
        <authorList>
            <person name="Prokchorchik M."/>
            <person name="Won K."/>
            <person name="Lee Y."/>
            <person name="Choi E.D."/>
            <person name="Segonzac C."/>
            <person name="Sohn K.H."/>
        </authorList>
    </citation>
    <scope>NUCLEOTIDE SEQUENCE [LARGE SCALE GENOMIC DNA]</scope>
    <source>
        <strain evidence="6 7">PRI2</strain>
    </source>
</reference>
<keyword evidence="4" id="KW-0560">Oxidoreductase</keyword>
<protein>
    <submittedName>
        <fullName evidence="6">FAD-binding domain-containing protein</fullName>
    </submittedName>
</protein>
<keyword evidence="7" id="KW-1185">Reference proteome</keyword>
<proteinExistence type="inferred from homology"/>
<dbReference type="EMBL" id="SNSC02000017">
    <property type="protein sequence ID" value="TID16876.1"/>
    <property type="molecule type" value="Genomic_DNA"/>
</dbReference>
<comment type="similarity">
    <text evidence="1">Belongs to the oxygen-dependent FAD-linked oxidoreductase family.</text>
</comment>
<dbReference type="GO" id="GO:0071949">
    <property type="term" value="F:FAD binding"/>
    <property type="evidence" value="ECO:0007669"/>
    <property type="project" value="InterPro"/>
</dbReference>
<keyword evidence="2" id="KW-0285">Flavoprotein</keyword>
<dbReference type="InterPro" id="IPR016166">
    <property type="entry name" value="FAD-bd_PCMH"/>
</dbReference>
<dbReference type="InterPro" id="IPR050416">
    <property type="entry name" value="FAD-linked_Oxidoreductase"/>
</dbReference>
<accession>A0A4Z1P4Y5</accession>
<comment type="caution">
    <text evidence="6">The sequence shown here is derived from an EMBL/GenBank/DDBJ whole genome shotgun (WGS) entry which is preliminary data.</text>
</comment>
<dbReference type="AlphaFoldDB" id="A0A4Z1P4Y5"/>